<feature type="transmembrane region" description="Helical" evidence="14">
    <location>
        <begin position="97"/>
        <end position="119"/>
    </location>
</feature>
<evidence type="ECO:0000256" key="9">
    <source>
        <dbReference type="ARBA" id="ARBA00023157"/>
    </source>
</evidence>
<dbReference type="GO" id="GO:0004930">
    <property type="term" value="F:G protein-coupled receptor activity"/>
    <property type="evidence" value="ECO:0007669"/>
    <property type="project" value="UniProtKB-KW"/>
</dbReference>
<dbReference type="EMBL" id="JAWDJR010000021">
    <property type="protein sequence ID" value="KAK9955359.1"/>
    <property type="molecule type" value="Genomic_DNA"/>
</dbReference>
<keyword evidence="7 13" id="KW-0297">G-protein coupled receptor</keyword>
<evidence type="ECO:0000256" key="7">
    <source>
        <dbReference type="ARBA" id="ARBA00023040"/>
    </source>
</evidence>
<feature type="transmembrane region" description="Helical" evidence="14">
    <location>
        <begin position="268"/>
        <end position="287"/>
    </location>
</feature>
<dbReference type="GO" id="GO:0005886">
    <property type="term" value="C:plasma membrane"/>
    <property type="evidence" value="ECO:0007669"/>
    <property type="project" value="UniProtKB-SubCell"/>
</dbReference>
<keyword evidence="12 13" id="KW-0807">Transducer</keyword>
<feature type="domain" description="G-protein coupled receptors family 1 profile" evidence="15">
    <location>
        <begin position="40"/>
        <end position="279"/>
    </location>
</feature>
<evidence type="ECO:0000256" key="6">
    <source>
        <dbReference type="ARBA" id="ARBA00022989"/>
    </source>
</evidence>
<dbReference type="FunFam" id="1.20.1070.10:FF:000024">
    <property type="entry name" value="Olfactory receptor"/>
    <property type="match status" value="1"/>
</dbReference>
<dbReference type="GO" id="GO:0005549">
    <property type="term" value="F:odorant binding"/>
    <property type="evidence" value="ECO:0007669"/>
    <property type="project" value="TreeGrafter"/>
</dbReference>
<comment type="subcellular location">
    <subcellularLocation>
        <location evidence="1 14">Cell membrane</location>
        <topology evidence="1 14">Multi-pass membrane protein</topology>
    </subcellularLocation>
</comment>
<accession>A0AAW1Z1M2</accession>
<dbReference type="AlphaFoldDB" id="A0AAW1Z1M2"/>
<keyword evidence="11" id="KW-0325">Glycoprotein</keyword>
<evidence type="ECO:0000256" key="11">
    <source>
        <dbReference type="ARBA" id="ARBA00023180"/>
    </source>
</evidence>
<dbReference type="PRINTS" id="PR00237">
    <property type="entry name" value="GPCRRHODOPSN"/>
</dbReference>
<organism evidence="16 17">
    <name type="scientific">Culter alburnus</name>
    <name type="common">Topmouth culter</name>
    <dbReference type="NCBI Taxonomy" id="194366"/>
    <lineage>
        <taxon>Eukaryota</taxon>
        <taxon>Metazoa</taxon>
        <taxon>Chordata</taxon>
        <taxon>Craniata</taxon>
        <taxon>Vertebrata</taxon>
        <taxon>Euteleostomi</taxon>
        <taxon>Actinopterygii</taxon>
        <taxon>Neopterygii</taxon>
        <taxon>Teleostei</taxon>
        <taxon>Ostariophysi</taxon>
        <taxon>Cypriniformes</taxon>
        <taxon>Xenocyprididae</taxon>
        <taxon>Xenocypridinae</taxon>
        <taxon>Culter</taxon>
    </lineage>
</organism>
<dbReference type="InterPro" id="IPR017452">
    <property type="entry name" value="GPCR_Rhodpsn_7TM"/>
</dbReference>
<dbReference type="InterPro" id="IPR052921">
    <property type="entry name" value="GPCR1_Superfamily_Member"/>
</dbReference>
<dbReference type="PANTHER" id="PTHR26451:SF860">
    <property type="entry name" value="ODORANT RECEPTOR-RELATED"/>
    <property type="match status" value="1"/>
</dbReference>
<proteinExistence type="inferred from homology"/>
<reference evidence="16 17" key="1">
    <citation type="submission" date="2024-05" db="EMBL/GenBank/DDBJ databases">
        <title>A high-quality chromosomal-level genome assembly of Topmouth culter (Culter alburnus).</title>
        <authorList>
            <person name="Zhao H."/>
        </authorList>
    </citation>
    <scope>NUCLEOTIDE SEQUENCE [LARGE SCALE GENOMIC DNA]</scope>
    <source>
        <strain evidence="16">CATC2023</strain>
        <tissue evidence="16">Muscle</tissue>
    </source>
</reference>
<dbReference type="Pfam" id="PF13853">
    <property type="entry name" value="7tm_4"/>
    <property type="match status" value="1"/>
</dbReference>
<dbReference type="GO" id="GO:0004984">
    <property type="term" value="F:olfactory receptor activity"/>
    <property type="evidence" value="ECO:0007669"/>
    <property type="project" value="InterPro"/>
</dbReference>
<evidence type="ECO:0000313" key="16">
    <source>
        <dbReference type="EMBL" id="KAK9955359.1"/>
    </source>
</evidence>
<evidence type="ECO:0000256" key="4">
    <source>
        <dbReference type="ARBA" id="ARBA00022692"/>
    </source>
</evidence>
<evidence type="ECO:0000259" key="15">
    <source>
        <dbReference type="PROSITE" id="PS50262"/>
    </source>
</evidence>
<protein>
    <recommendedName>
        <fullName evidence="14">Olfactory receptor</fullName>
    </recommendedName>
</protein>
<keyword evidence="2 14" id="KW-1003">Cell membrane</keyword>
<name>A0AAW1Z1M2_CULAL</name>
<feature type="transmembrane region" description="Helical" evidence="14">
    <location>
        <begin position="57"/>
        <end position="77"/>
    </location>
</feature>
<feature type="transmembrane region" description="Helical" evidence="14">
    <location>
        <begin position="232"/>
        <end position="248"/>
    </location>
</feature>
<feature type="transmembrane region" description="Helical" evidence="14">
    <location>
        <begin position="140"/>
        <end position="163"/>
    </location>
</feature>
<comment type="caution">
    <text evidence="16">The sequence shown here is derived from an EMBL/GenBank/DDBJ whole genome shotgun (WGS) entry which is preliminary data.</text>
</comment>
<dbReference type="PANTHER" id="PTHR26451">
    <property type="entry name" value="G_PROTEIN_RECEP_F1_2 DOMAIN-CONTAINING PROTEIN"/>
    <property type="match status" value="1"/>
</dbReference>
<evidence type="ECO:0000256" key="12">
    <source>
        <dbReference type="ARBA" id="ARBA00023224"/>
    </source>
</evidence>
<keyword evidence="4 13" id="KW-0812">Transmembrane</keyword>
<evidence type="ECO:0000256" key="2">
    <source>
        <dbReference type="ARBA" id="ARBA00022475"/>
    </source>
</evidence>
<keyword evidence="3 14" id="KW-0716">Sensory transduction</keyword>
<dbReference type="SUPFAM" id="SSF81321">
    <property type="entry name" value="Family A G protein-coupled receptor-like"/>
    <property type="match status" value="1"/>
</dbReference>
<gene>
    <name evidence="16" type="ORF">ABG768_015241</name>
</gene>
<evidence type="ECO:0000256" key="13">
    <source>
        <dbReference type="RuleBase" id="RU000688"/>
    </source>
</evidence>
<evidence type="ECO:0000313" key="17">
    <source>
        <dbReference type="Proteomes" id="UP001479290"/>
    </source>
</evidence>
<dbReference type="PROSITE" id="PS00237">
    <property type="entry name" value="G_PROTEIN_RECEP_F1_1"/>
    <property type="match status" value="1"/>
</dbReference>
<dbReference type="Proteomes" id="UP001479290">
    <property type="component" value="Unassembled WGS sequence"/>
</dbReference>
<feature type="transmembrane region" description="Helical" evidence="14">
    <location>
        <begin position="24"/>
        <end position="50"/>
    </location>
</feature>
<evidence type="ECO:0000256" key="1">
    <source>
        <dbReference type="ARBA" id="ARBA00004651"/>
    </source>
</evidence>
<keyword evidence="5 14" id="KW-0552">Olfaction</keyword>
<keyword evidence="9" id="KW-1015">Disulfide bond</keyword>
<keyword evidence="17" id="KW-1185">Reference proteome</keyword>
<feature type="transmembrane region" description="Helical" evidence="14">
    <location>
        <begin position="199"/>
        <end position="220"/>
    </location>
</feature>
<comment type="similarity">
    <text evidence="13">Belongs to the G-protein coupled receptor 1 family.</text>
</comment>
<evidence type="ECO:0000256" key="3">
    <source>
        <dbReference type="ARBA" id="ARBA00022606"/>
    </source>
</evidence>
<sequence>MENISLSHILTVTALNEWDWTSRIIFFSIALPGYLLTVVLNATLIMIIAFEKALHEPMYIFLCNLCVNDLCGTTGFYPRALVYLLTETNRISLEECIVQGLVIVVYAVGEFTNLSVMAVDRYIAICRPLHYHSIMSPFTVLCLVIFLWAFPCFASLLAILLAIKNPICRYDINKLFCENLSLVNLGCRQDISHGIFNGWMYISMSILIGLVLISYFKIILACRKSKVNQEKFFSTCTPHLISFLNYVACSYFDSSQTELRTKTLSHTFLSVIFLTVPPFINPLIYGIKLAPIRAKILYIFRSSRFKNM</sequence>
<evidence type="ECO:0000256" key="8">
    <source>
        <dbReference type="ARBA" id="ARBA00023136"/>
    </source>
</evidence>
<evidence type="ECO:0000256" key="5">
    <source>
        <dbReference type="ARBA" id="ARBA00022725"/>
    </source>
</evidence>
<dbReference type="Gene3D" id="1.20.1070.10">
    <property type="entry name" value="Rhodopsin 7-helix transmembrane proteins"/>
    <property type="match status" value="1"/>
</dbReference>
<keyword evidence="10 13" id="KW-0675">Receptor</keyword>
<dbReference type="InterPro" id="IPR000276">
    <property type="entry name" value="GPCR_Rhodpsn"/>
</dbReference>
<keyword evidence="8 14" id="KW-0472">Membrane</keyword>
<keyword evidence="6 14" id="KW-1133">Transmembrane helix</keyword>
<evidence type="ECO:0000256" key="10">
    <source>
        <dbReference type="ARBA" id="ARBA00023170"/>
    </source>
</evidence>
<dbReference type="PRINTS" id="PR00245">
    <property type="entry name" value="OLFACTORYR"/>
</dbReference>
<evidence type="ECO:0000256" key="14">
    <source>
        <dbReference type="RuleBase" id="RU363047"/>
    </source>
</evidence>
<dbReference type="PROSITE" id="PS50262">
    <property type="entry name" value="G_PROTEIN_RECEP_F1_2"/>
    <property type="match status" value="1"/>
</dbReference>
<dbReference type="InterPro" id="IPR000725">
    <property type="entry name" value="Olfact_rcpt"/>
</dbReference>